<dbReference type="SUPFAM" id="SSF53474">
    <property type="entry name" value="alpha/beta-Hydrolases"/>
    <property type="match status" value="1"/>
</dbReference>
<dbReference type="InterPro" id="IPR002925">
    <property type="entry name" value="Dienelactn_hydro"/>
</dbReference>
<dbReference type="PANTHER" id="PTHR22946">
    <property type="entry name" value="DIENELACTONE HYDROLASE DOMAIN-CONTAINING PROTEIN-RELATED"/>
    <property type="match status" value="1"/>
</dbReference>
<reference evidence="2" key="1">
    <citation type="submission" date="2022-01" db="EMBL/GenBank/DDBJ databases">
        <title>Genome sequnece data of strain Bradyrhizobium sp. nov.</title>
        <authorList>
            <person name="Zhang J."/>
        </authorList>
    </citation>
    <scope>NUCLEOTIDE SEQUENCE</scope>
    <source>
        <strain evidence="2">WYCCWR 13023</strain>
    </source>
</reference>
<dbReference type="Proteomes" id="UP001139054">
    <property type="component" value="Unassembled WGS sequence"/>
</dbReference>
<dbReference type="Pfam" id="PF01738">
    <property type="entry name" value="DLH"/>
    <property type="match status" value="1"/>
</dbReference>
<comment type="caution">
    <text evidence="2">The sequence shown here is derived from an EMBL/GenBank/DDBJ whole genome shotgun (WGS) entry which is preliminary data.</text>
</comment>
<dbReference type="InterPro" id="IPR029058">
    <property type="entry name" value="AB_hydrolase_fold"/>
</dbReference>
<evidence type="ECO:0000313" key="3">
    <source>
        <dbReference type="Proteomes" id="UP001139054"/>
    </source>
</evidence>
<feature type="domain" description="Dienelactone hydrolase" evidence="1">
    <location>
        <begin position="105"/>
        <end position="260"/>
    </location>
</feature>
<sequence length="380" mass="40831">MIGERKSERAATSQLCAKAITVAIALSIGMVTSAISGDLVQERQYLRVNIGGKDVRLEALFVKRADARGRLPIVFFNHGRPAYREMTLDQSLTVNDPGINLLADMARRGWLAVAIHRRGYGLSDGPAQADSSCAADAFMAWMNADADDIEASIGVVAKRPDADPTRMIAVGGSAGGAASVALGARNLPGLAAVVNIAGGEHWAGCAAVRESIPVDFRNLGARSHTPNLWLFAKNDLNHPPDQIEVMRSSFAGAGADLKLVLLEPIGEDGHTGMYSIVGRTQWLVELDSFLRAHNLPTWPISNVDVVLQKLQWPQSLRAYVQAYLAAPGEKALARTPGKQNASYQSALTLDDARKLALDACQRKGEPCVIVMEDDRWTGSL</sequence>
<evidence type="ECO:0000313" key="2">
    <source>
        <dbReference type="EMBL" id="MCG2626171.1"/>
    </source>
</evidence>
<protein>
    <submittedName>
        <fullName evidence="2">Dienelactone hydrolase family protein</fullName>
    </submittedName>
</protein>
<keyword evidence="2" id="KW-0378">Hydrolase</keyword>
<dbReference type="GO" id="GO:0016787">
    <property type="term" value="F:hydrolase activity"/>
    <property type="evidence" value="ECO:0007669"/>
    <property type="project" value="UniProtKB-KW"/>
</dbReference>
<dbReference type="AlphaFoldDB" id="A0A9X1R6A4"/>
<dbReference type="Gene3D" id="3.40.50.1820">
    <property type="entry name" value="alpha/beta hydrolase"/>
    <property type="match status" value="1"/>
</dbReference>
<dbReference type="InterPro" id="IPR050261">
    <property type="entry name" value="FrsA_esterase"/>
</dbReference>
<dbReference type="RefSeq" id="WP_237889995.1">
    <property type="nucleotide sequence ID" value="NZ_JAKLTY010000003.1"/>
</dbReference>
<organism evidence="2 3">
    <name type="scientific">Bradyrhizobium zhengyangense</name>
    <dbReference type="NCBI Taxonomy" id="2911009"/>
    <lineage>
        <taxon>Bacteria</taxon>
        <taxon>Pseudomonadati</taxon>
        <taxon>Pseudomonadota</taxon>
        <taxon>Alphaproteobacteria</taxon>
        <taxon>Hyphomicrobiales</taxon>
        <taxon>Nitrobacteraceae</taxon>
        <taxon>Bradyrhizobium</taxon>
    </lineage>
</organism>
<name>A0A9X1R6A4_9BRAD</name>
<evidence type="ECO:0000259" key="1">
    <source>
        <dbReference type="Pfam" id="PF01738"/>
    </source>
</evidence>
<proteinExistence type="predicted"/>
<gene>
    <name evidence="2" type="ORF">L6654_05970</name>
</gene>
<accession>A0A9X1R6A4</accession>
<dbReference type="EMBL" id="JAKLTY010000003">
    <property type="protein sequence ID" value="MCG2626171.1"/>
    <property type="molecule type" value="Genomic_DNA"/>
</dbReference>